<accession>A0A024UAG6</accession>
<protein>
    <submittedName>
        <fullName evidence="1">Uncharacterized protein</fullName>
    </submittedName>
</protein>
<gene>
    <name evidence="1" type="ORF">H310_05337</name>
</gene>
<dbReference type="AlphaFoldDB" id="A0A024UAG6"/>
<dbReference type="RefSeq" id="XP_008868246.1">
    <property type="nucleotide sequence ID" value="XM_008870024.1"/>
</dbReference>
<dbReference type="VEuPathDB" id="FungiDB:H310_05337"/>
<name>A0A024UAG6_9STRA</name>
<dbReference type="EMBL" id="KI913960">
    <property type="protein sequence ID" value="ETW02862.1"/>
    <property type="molecule type" value="Genomic_DNA"/>
</dbReference>
<evidence type="ECO:0000313" key="1">
    <source>
        <dbReference type="EMBL" id="ETW02862.1"/>
    </source>
</evidence>
<organism evidence="1">
    <name type="scientific">Aphanomyces invadans</name>
    <dbReference type="NCBI Taxonomy" id="157072"/>
    <lineage>
        <taxon>Eukaryota</taxon>
        <taxon>Sar</taxon>
        <taxon>Stramenopiles</taxon>
        <taxon>Oomycota</taxon>
        <taxon>Saprolegniomycetes</taxon>
        <taxon>Saprolegniales</taxon>
        <taxon>Verrucalvaceae</taxon>
        <taxon>Aphanomyces</taxon>
    </lineage>
</organism>
<dbReference type="OrthoDB" id="417678at2759"/>
<dbReference type="eggNOG" id="ENOG502QR8K">
    <property type="taxonomic scope" value="Eukaryota"/>
</dbReference>
<sequence>MMKKLVLHFDLNRTILMSDVAGGRSMENTLNYLLAECTYGQVQGDEWVCVSNEPSLAPPAPSLVTYKRFVDTLYPYQSMHGEADALNHVKAFNKAQKKKRTALQSAFTSGPGYPIAAAYDHVLSSLYFPDGPLRNAAKAAAATMADCGLKEAWGDGRYYILPSFLHLLFHIEHHPTVDVKVVFRTFGQDIVEVANEINFLVEGRHPLFPGRYLSPSMRLEPPYATFYRDGFGADGTVLALNTLEKVPFQASNTANSPAEFYASSIEPAVSIVRGFNAVHSTIQTMLSTRSVIALRDYWEWWSTHAEHAEYGKLLLVDPAFPSVFFDDHVEETDAHIVDVRDVQTGVVVPFPVAKEHFLRRVEPYYAITDPTYYTALVDALIA</sequence>
<dbReference type="PANTHER" id="PTHR36960">
    <property type="entry name" value="SI:DKEY-32E6.3"/>
    <property type="match status" value="1"/>
</dbReference>
<reference evidence="1" key="1">
    <citation type="submission" date="2013-12" db="EMBL/GenBank/DDBJ databases">
        <title>The Genome Sequence of Aphanomyces invadans NJM9701.</title>
        <authorList>
            <consortium name="The Broad Institute Genomics Platform"/>
            <person name="Russ C."/>
            <person name="Tyler B."/>
            <person name="van West P."/>
            <person name="Dieguez-Uribeondo J."/>
            <person name="Young S.K."/>
            <person name="Zeng Q."/>
            <person name="Gargeya S."/>
            <person name="Fitzgerald M."/>
            <person name="Abouelleil A."/>
            <person name="Alvarado L."/>
            <person name="Chapman S.B."/>
            <person name="Gainer-Dewar J."/>
            <person name="Goldberg J."/>
            <person name="Griggs A."/>
            <person name="Gujja S."/>
            <person name="Hansen M."/>
            <person name="Howarth C."/>
            <person name="Imamovic A."/>
            <person name="Ireland A."/>
            <person name="Larimer J."/>
            <person name="McCowan C."/>
            <person name="Murphy C."/>
            <person name="Pearson M."/>
            <person name="Poon T.W."/>
            <person name="Priest M."/>
            <person name="Roberts A."/>
            <person name="Saif S."/>
            <person name="Shea T."/>
            <person name="Sykes S."/>
            <person name="Wortman J."/>
            <person name="Nusbaum C."/>
            <person name="Birren B."/>
        </authorList>
    </citation>
    <scope>NUCLEOTIDE SEQUENCE [LARGE SCALE GENOMIC DNA]</scope>
    <source>
        <strain evidence="1">NJM9701</strain>
    </source>
</reference>
<dbReference type="GeneID" id="20082387"/>
<dbReference type="STRING" id="157072.A0A024UAG6"/>
<dbReference type="PANTHER" id="PTHR36960:SF1">
    <property type="entry name" value="SI:DKEY-32E6.3"/>
    <property type="match status" value="1"/>
</dbReference>
<proteinExistence type="predicted"/>